<evidence type="ECO:0000313" key="11">
    <source>
        <dbReference type="EMBL" id="MFK2915650.1"/>
    </source>
</evidence>
<evidence type="ECO:0000256" key="8">
    <source>
        <dbReference type="ARBA" id="ARBA00049547"/>
    </source>
</evidence>
<evidence type="ECO:0000256" key="2">
    <source>
        <dbReference type="ARBA" id="ARBA00006730"/>
    </source>
</evidence>
<evidence type="ECO:0000256" key="6">
    <source>
        <dbReference type="ARBA" id="ARBA00039101"/>
    </source>
</evidence>
<dbReference type="Gene3D" id="3.40.50.720">
    <property type="entry name" value="NAD(P)-binding Rossmann-like Domain"/>
    <property type="match status" value="2"/>
</dbReference>
<feature type="domain" description="FAD dependent oxidoreductase" evidence="10">
    <location>
        <begin position="123"/>
        <end position="374"/>
    </location>
</feature>
<dbReference type="Pfam" id="PF01266">
    <property type="entry name" value="DAO"/>
    <property type="match status" value="1"/>
</dbReference>
<name>A0ABW8JZ91_9GAMM</name>
<evidence type="ECO:0000256" key="3">
    <source>
        <dbReference type="ARBA" id="ARBA00022630"/>
    </source>
</evidence>
<accession>A0ABW8JZ91</accession>
<keyword evidence="9" id="KW-0732">Signal</keyword>
<evidence type="ECO:0000256" key="4">
    <source>
        <dbReference type="ARBA" id="ARBA00022827"/>
    </source>
</evidence>
<feature type="signal peptide" evidence="9">
    <location>
        <begin position="1"/>
        <end position="23"/>
    </location>
</feature>
<keyword evidence="3" id="KW-0285">Flavoprotein</keyword>
<protein>
    <recommendedName>
        <fullName evidence="7">D-amino-acid oxidase</fullName>
        <ecNumber evidence="6">1.4.3.3</ecNumber>
    </recommendedName>
</protein>
<gene>
    <name evidence="11" type="ORF">ISS97_00130</name>
</gene>
<evidence type="ECO:0000313" key="12">
    <source>
        <dbReference type="Proteomes" id="UP001620408"/>
    </source>
</evidence>
<reference evidence="11 12" key="1">
    <citation type="submission" date="2020-10" db="EMBL/GenBank/DDBJ databases">
        <title>Phylogeny of dyella-like bacteria.</title>
        <authorList>
            <person name="Fu J."/>
        </authorList>
    </citation>
    <scope>NUCLEOTIDE SEQUENCE [LARGE SCALE GENOMIC DNA]</scope>
    <source>
        <strain evidence="11 12">BB4</strain>
    </source>
</reference>
<dbReference type="RefSeq" id="WP_379987400.1">
    <property type="nucleotide sequence ID" value="NZ_JADIKD010000004.1"/>
</dbReference>
<dbReference type="PANTHER" id="PTHR11530:SF11">
    <property type="entry name" value="D-ASPARTATE OXIDASE"/>
    <property type="match status" value="1"/>
</dbReference>
<dbReference type="PROSITE" id="PS51318">
    <property type="entry name" value="TAT"/>
    <property type="match status" value="1"/>
</dbReference>
<dbReference type="PROSITE" id="PS51257">
    <property type="entry name" value="PROKAR_LIPOPROTEIN"/>
    <property type="match status" value="1"/>
</dbReference>
<dbReference type="EMBL" id="JADIKD010000004">
    <property type="protein sequence ID" value="MFK2915650.1"/>
    <property type="molecule type" value="Genomic_DNA"/>
</dbReference>
<feature type="chain" id="PRO_5046520683" description="D-amino-acid oxidase" evidence="9">
    <location>
        <begin position="24"/>
        <end position="408"/>
    </location>
</feature>
<proteinExistence type="inferred from homology"/>
<comment type="catalytic activity">
    <reaction evidence="8">
        <text>a D-alpha-amino acid + O2 + H2O = a 2-oxocarboxylate + H2O2 + NH4(+)</text>
        <dbReference type="Rhea" id="RHEA:21816"/>
        <dbReference type="ChEBI" id="CHEBI:15377"/>
        <dbReference type="ChEBI" id="CHEBI:15379"/>
        <dbReference type="ChEBI" id="CHEBI:16240"/>
        <dbReference type="ChEBI" id="CHEBI:28938"/>
        <dbReference type="ChEBI" id="CHEBI:35179"/>
        <dbReference type="ChEBI" id="CHEBI:59871"/>
        <dbReference type="EC" id="1.4.3.3"/>
    </reaction>
    <physiologicalReaction direction="left-to-right" evidence="8">
        <dbReference type="Rhea" id="RHEA:21817"/>
    </physiologicalReaction>
</comment>
<keyword evidence="5" id="KW-0560">Oxidoreductase</keyword>
<dbReference type="InterPro" id="IPR006076">
    <property type="entry name" value="FAD-dep_OxRdtase"/>
</dbReference>
<dbReference type="InterPro" id="IPR023209">
    <property type="entry name" value="DAO"/>
</dbReference>
<comment type="similarity">
    <text evidence="2">Belongs to the DAMOX/DASOX family.</text>
</comment>
<comment type="cofactor">
    <cofactor evidence="1">
        <name>FAD</name>
        <dbReference type="ChEBI" id="CHEBI:57692"/>
    </cofactor>
</comment>
<keyword evidence="12" id="KW-1185">Reference proteome</keyword>
<dbReference type="Proteomes" id="UP001620408">
    <property type="component" value="Unassembled WGS sequence"/>
</dbReference>
<dbReference type="SUPFAM" id="SSF51971">
    <property type="entry name" value="Nucleotide-binding domain"/>
    <property type="match status" value="1"/>
</dbReference>
<comment type="caution">
    <text evidence="11">The sequence shown here is derived from an EMBL/GenBank/DDBJ whole genome shotgun (WGS) entry which is preliminary data.</text>
</comment>
<evidence type="ECO:0000256" key="9">
    <source>
        <dbReference type="SAM" id="SignalP"/>
    </source>
</evidence>
<keyword evidence="4" id="KW-0274">FAD</keyword>
<evidence type="ECO:0000256" key="7">
    <source>
        <dbReference type="ARBA" id="ARBA00039751"/>
    </source>
</evidence>
<organism evidence="11 12">
    <name type="scientific">Dyella koreensis</name>
    <dbReference type="NCBI Taxonomy" id="311235"/>
    <lineage>
        <taxon>Bacteria</taxon>
        <taxon>Pseudomonadati</taxon>
        <taxon>Pseudomonadota</taxon>
        <taxon>Gammaproteobacteria</taxon>
        <taxon>Lysobacterales</taxon>
        <taxon>Rhodanobacteraceae</taxon>
        <taxon>Dyella</taxon>
    </lineage>
</organism>
<evidence type="ECO:0000259" key="10">
    <source>
        <dbReference type="Pfam" id="PF01266"/>
    </source>
</evidence>
<dbReference type="PANTHER" id="PTHR11530">
    <property type="entry name" value="D-AMINO ACID OXIDASE"/>
    <property type="match status" value="1"/>
</dbReference>
<dbReference type="EC" id="1.4.3.3" evidence="6"/>
<evidence type="ECO:0000256" key="1">
    <source>
        <dbReference type="ARBA" id="ARBA00001974"/>
    </source>
</evidence>
<evidence type="ECO:0000256" key="5">
    <source>
        <dbReference type="ARBA" id="ARBA00023002"/>
    </source>
</evidence>
<dbReference type="InterPro" id="IPR006311">
    <property type="entry name" value="TAT_signal"/>
</dbReference>
<sequence>MQRRDFLRQAGTTLAVASTAGLAACATQPTTTAKTASAPPSIRMRPDGVELAPVKASVDRITGVYVCTRPFRAAGPRIEMERIGSKAIVHNYGHGGSGWSLSWGSSTLALHLAQSTGVRELGVIGCGALGLTSALLAQRAGLSVRIYAKELPPDVYSMRASGLWTPDSRICDAAHADALGARWEEMTRISFAKYQSLLGLPGKPIEWIEGYYLSDSPPGQSGSEPADEPEYGELYDRVRDLTPRSVALPAGSHPFPQAYARRYTTLMFNISSYARMLMGDFLAAGGKIEVRDFQHPRELQKLPEHTLINATGYGARALFNDDSVIPVRGQTARLIPQPEVNYGLSMHGLSMVPRSDGLLVQVIGDTGNFNNSDGAGNPLPQADAYSRRNTGRSVVGGITGIWYMSPAV</sequence>